<evidence type="ECO:0000256" key="1">
    <source>
        <dbReference type="ARBA" id="ARBA00023015"/>
    </source>
</evidence>
<evidence type="ECO:0000313" key="6">
    <source>
        <dbReference type="Proteomes" id="UP000316123"/>
    </source>
</evidence>
<keyword evidence="2" id="KW-0238">DNA-binding</keyword>
<dbReference type="GO" id="GO:0043200">
    <property type="term" value="P:response to amino acid"/>
    <property type="evidence" value="ECO:0007669"/>
    <property type="project" value="TreeGrafter"/>
</dbReference>
<dbReference type="InterPro" id="IPR011008">
    <property type="entry name" value="Dimeric_a/b-barrel"/>
</dbReference>
<evidence type="ECO:0000259" key="4">
    <source>
        <dbReference type="PROSITE" id="PS50956"/>
    </source>
</evidence>
<feature type="domain" description="HTH asnC-type" evidence="4">
    <location>
        <begin position="14"/>
        <end position="77"/>
    </location>
</feature>
<accession>A0A9X9FWF4</accession>
<dbReference type="PANTHER" id="PTHR30154:SF34">
    <property type="entry name" value="TRANSCRIPTIONAL REGULATOR AZLB"/>
    <property type="match status" value="1"/>
</dbReference>
<dbReference type="Gene3D" id="3.30.70.920">
    <property type="match status" value="1"/>
</dbReference>
<reference evidence="5 6" key="1">
    <citation type="submission" date="2019-06" db="EMBL/GenBank/DDBJ databases">
        <title>Pseudomonas bimorpha sp. nov. isolated from bovine raw milk and skim milk concentrate.</title>
        <authorList>
            <person name="Hofmann K."/>
            <person name="Huptas C."/>
            <person name="Doll E."/>
            <person name="Scherer S."/>
            <person name="Wenning M."/>
        </authorList>
    </citation>
    <scope>NUCLEOTIDE SEQUENCE [LARGE SCALE GENOMIC DNA]</scope>
    <source>
        <strain evidence="5 6">DSM 13124</strain>
    </source>
</reference>
<dbReference type="Proteomes" id="UP000316123">
    <property type="component" value="Unassembled WGS sequence"/>
</dbReference>
<dbReference type="PANTHER" id="PTHR30154">
    <property type="entry name" value="LEUCINE-RESPONSIVE REGULATORY PROTEIN"/>
    <property type="match status" value="1"/>
</dbReference>
<dbReference type="SUPFAM" id="SSF46785">
    <property type="entry name" value="Winged helix' DNA-binding domain"/>
    <property type="match status" value="1"/>
</dbReference>
<dbReference type="InterPro" id="IPR036390">
    <property type="entry name" value="WH_DNA-bd_sf"/>
</dbReference>
<evidence type="ECO:0000313" key="5">
    <source>
        <dbReference type="EMBL" id="TWR56139.1"/>
    </source>
</evidence>
<keyword evidence="3" id="KW-0804">Transcription</keyword>
<dbReference type="InterPro" id="IPR036388">
    <property type="entry name" value="WH-like_DNA-bd_sf"/>
</dbReference>
<dbReference type="Gene3D" id="1.10.10.10">
    <property type="entry name" value="Winged helix-like DNA-binding domain superfamily/Winged helix DNA-binding domain"/>
    <property type="match status" value="1"/>
</dbReference>
<gene>
    <name evidence="5" type="ORF">FIV41_20290</name>
</gene>
<dbReference type="GO" id="GO:0005829">
    <property type="term" value="C:cytosol"/>
    <property type="evidence" value="ECO:0007669"/>
    <property type="project" value="TreeGrafter"/>
</dbReference>
<dbReference type="InterPro" id="IPR019887">
    <property type="entry name" value="Tscrpt_reg_AsnC/Lrp_C"/>
</dbReference>
<evidence type="ECO:0000256" key="2">
    <source>
        <dbReference type="ARBA" id="ARBA00023125"/>
    </source>
</evidence>
<comment type="caution">
    <text evidence="5">The sequence shown here is derived from an EMBL/GenBank/DDBJ whole genome shotgun (WGS) entry which is preliminary data.</text>
</comment>
<evidence type="ECO:0000256" key="3">
    <source>
        <dbReference type="ARBA" id="ARBA00023163"/>
    </source>
</evidence>
<dbReference type="Pfam" id="PF01037">
    <property type="entry name" value="AsnC_trans_reg"/>
    <property type="match status" value="1"/>
</dbReference>
<protein>
    <submittedName>
        <fullName evidence="5">Lrp/AsnC family transcriptional regulator</fullName>
    </submittedName>
</protein>
<dbReference type="SMART" id="SM00344">
    <property type="entry name" value="HTH_ASNC"/>
    <property type="match status" value="1"/>
</dbReference>
<dbReference type="EMBL" id="VFEQ01000014">
    <property type="protein sequence ID" value="TWR56139.1"/>
    <property type="molecule type" value="Genomic_DNA"/>
</dbReference>
<keyword evidence="1" id="KW-0805">Transcription regulation</keyword>
<dbReference type="PRINTS" id="PR00033">
    <property type="entry name" value="HTHASNC"/>
</dbReference>
<dbReference type="InterPro" id="IPR000485">
    <property type="entry name" value="AsnC-type_HTH_dom"/>
</dbReference>
<dbReference type="InterPro" id="IPR019888">
    <property type="entry name" value="Tscrpt_reg_AsnC-like"/>
</dbReference>
<dbReference type="RefSeq" id="WP_065926041.1">
    <property type="nucleotide sequence ID" value="NZ_FNSU01000002.1"/>
</dbReference>
<organism evidence="5 6">
    <name type="scientific">Pseudomonas marginalis</name>
    <name type="common">Pseudomonas panacis</name>
    <dbReference type="NCBI Taxonomy" id="298"/>
    <lineage>
        <taxon>Bacteria</taxon>
        <taxon>Pseudomonadati</taxon>
        <taxon>Pseudomonadota</taxon>
        <taxon>Gammaproteobacteria</taxon>
        <taxon>Pseudomonadales</taxon>
        <taxon>Pseudomonadaceae</taxon>
        <taxon>Pseudomonas</taxon>
    </lineage>
</organism>
<dbReference type="PROSITE" id="PS50956">
    <property type="entry name" value="HTH_ASNC_2"/>
    <property type="match status" value="1"/>
</dbReference>
<dbReference type="Pfam" id="PF13412">
    <property type="entry name" value="HTH_24"/>
    <property type="match status" value="1"/>
</dbReference>
<dbReference type="SUPFAM" id="SSF54909">
    <property type="entry name" value="Dimeric alpha+beta barrel"/>
    <property type="match status" value="1"/>
</dbReference>
<name>A0A9X9FWF4_PSEMA</name>
<dbReference type="AlphaFoldDB" id="A0A9X9FWF4"/>
<sequence>MKTASETQMAVATLGRIDEAIVDVLRHNGRITYKKLASLVNLSESPCQQRVRKLERLGVIRGYGAFIDEHKLSPGLSLLVLVGLADGKGLCGQKAFEAVAVACPQVIECQLISGALDYCLRMRCRDMGHFRSLTERWLESAELYIEKLAAYPELAVIKPSSTHLGIE</sequence>
<proteinExistence type="predicted"/>
<dbReference type="GO" id="GO:0043565">
    <property type="term" value="F:sequence-specific DNA binding"/>
    <property type="evidence" value="ECO:0007669"/>
    <property type="project" value="InterPro"/>
</dbReference>
<dbReference type="OrthoDB" id="9802341at2"/>